<dbReference type="EMBL" id="WIXP02000010">
    <property type="protein sequence ID" value="KAF6204475.1"/>
    <property type="molecule type" value="Genomic_DNA"/>
</dbReference>
<keyword evidence="4" id="KW-1185">Reference proteome</keyword>
<dbReference type="InterPro" id="IPR002885">
    <property type="entry name" value="PPR_rpt"/>
</dbReference>
<organism evidence="3 4">
    <name type="scientific">Apolygus lucorum</name>
    <name type="common">Small green plant bug</name>
    <name type="synonym">Lygocoris lucorum</name>
    <dbReference type="NCBI Taxonomy" id="248454"/>
    <lineage>
        <taxon>Eukaryota</taxon>
        <taxon>Metazoa</taxon>
        <taxon>Ecdysozoa</taxon>
        <taxon>Arthropoda</taxon>
        <taxon>Hexapoda</taxon>
        <taxon>Insecta</taxon>
        <taxon>Pterygota</taxon>
        <taxon>Neoptera</taxon>
        <taxon>Paraneoptera</taxon>
        <taxon>Hemiptera</taxon>
        <taxon>Heteroptera</taxon>
        <taxon>Panheteroptera</taxon>
        <taxon>Cimicomorpha</taxon>
        <taxon>Miridae</taxon>
        <taxon>Mirini</taxon>
        <taxon>Apolygus</taxon>
    </lineage>
</organism>
<evidence type="ECO:0000259" key="2">
    <source>
        <dbReference type="Pfam" id="PF17177"/>
    </source>
</evidence>
<keyword evidence="1" id="KW-0677">Repeat</keyword>
<dbReference type="NCBIfam" id="TIGR00756">
    <property type="entry name" value="PPR"/>
    <property type="match status" value="2"/>
</dbReference>
<dbReference type="PROSITE" id="PS51375">
    <property type="entry name" value="PPR"/>
    <property type="match status" value="3"/>
</dbReference>
<accession>A0A6A4JM06</accession>
<dbReference type="AlphaFoldDB" id="A0A6A4JM06"/>
<proteinExistence type="predicted"/>
<dbReference type="Proteomes" id="UP000466442">
    <property type="component" value="Unassembled WGS sequence"/>
</dbReference>
<reference evidence="3" key="1">
    <citation type="journal article" date="2021" name="Mol. Ecol. Resour.">
        <title>Apolygus lucorum genome provides insights into omnivorousness and mesophyll feeding.</title>
        <authorList>
            <person name="Liu Y."/>
            <person name="Liu H."/>
            <person name="Wang H."/>
            <person name="Huang T."/>
            <person name="Liu B."/>
            <person name="Yang B."/>
            <person name="Yin L."/>
            <person name="Li B."/>
            <person name="Zhang Y."/>
            <person name="Zhang S."/>
            <person name="Jiang F."/>
            <person name="Zhang X."/>
            <person name="Ren Y."/>
            <person name="Wang B."/>
            <person name="Wang S."/>
            <person name="Lu Y."/>
            <person name="Wu K."/>
            <person name="Fan W."/>
            <person name="Wang G."/>
        </authorList>
    </citation>
    <scope>NUCLEOTIDE SEQUENCE</scope>
    <source>
        <strain evidence="3">12Hb</strain>
    </source>
</reference>
<dbReference type="OrthoDB" id="185373at2759"/>
<dbReference type="InterPro" id="IPR033443">
    <property type="entry name" value="PROP1-like_PPR_dom"/>
</dbReference>
<dbReference type="Pfam" id="PF13812">
    <property type="entry name" value="PPR_3"/>
    <property type="match status" value="2"/>
</dbReference>
<dbReference type="Gene3D" id="1.25.40.10">
    <property type="entry name" value="Tetratricopeptide repeat domain"/>
    <property type="match status" value="3"/>
</dbReference>
<gene>
    <name evidence="3" type="ORF">GE061_002816</name>
</gene>
<name>A0A6A4JM06_APOLU</name>
<evidence type="ECO:0000256" key="1">
    <source>
        <dbReference type="ARBA" id="ARBA00022737"/>
    </source>
</evidence>
<evidence type="ECO:0000313" key="3">
    <source>
        <dbReference type="EMBL" id="KAF6204475.1"/>
    </source>
</evidence>
<protein>
    <recommendedName>
        <fullName evidence="2">PROP1-like PPR domain-containing protein</fullName>
    </recommendedName>
</protein>
<sequence length="638" mass="72247">MATSRSQNLRKCACAPRNSFQVSPGLNVVNVDAMTSLCFLRRAVAQFQALSRGRPYSTEKLRDPLPSRRNPNTFGNLSQETNAVRIALSQLPEEEGDVEKVEFIDGVVGKTRMPTFKYSRLIKKLIDKKKLKEALDVLDERMALERAYPDRYTYNLLISGCASQGYTKKAFQLFNQMKKRGIVVSGGTYTSLMNACANSPFPSDGLTRAIGLRELMKEKGHDPNERTYHAMIKAFGRCGDLEQAFSVVDEMLERKKLVSNFTYNFLLQACAANKEAGFRHAVMVWRKMLSRKIKPTIYSYNLLLRCARDCSLGDISTFEEDLRGMVPPPRKVNQQVEGGLNKGPALIASSTLNTTNEDLPTFPMTNLPSVSRVEVGFPNLLLPHPGLESFVSLKNLKQPWQRLGIIGGSNGFLQAMTMSQTPPDIKTFTLLLEALPPTLEAEEELIRSMKNNKVKLDLDFCNLLIKKRAMHFRFDDAKKVMQLILERSLRPNVVTFGVLALACKDFSDAQELFEKIEDRGYRVNVEILGTLFLRASQNYDLKMMRYVLSKMRQEKIKPNKKFMSHINDFESAVGKHLLKVADGEKQPGKIDQPSFIENYEDLSVILKKIKKTDIEDSEMLHPWNQFKQSKKVASGSVH</sequence>
<comment type="caution">
    <text evidence="3">The sequence shown here is derived from an EMBL/GenBank/DDBJ whole genome shotgun (WGS) entry which is preliminary data.</text>
</comment>
<dbReference type="Pfam" id="PF17177">
    <property type="entry name" value="PPR_long"/>
    <property type="match status" value="1"/>
</dbReference>
<evidence type="ECO:0000313" key="4">
    <source>
        <dbReference type="Proteomes" id="UP000466442"/>
    </source>
</evidence>
<dbReference type="PANTHER" id="PTHR47447:SF24">
    <property type="entry name" value="PENTATRICOPEPTIDE REPEAT-CONTAINING PROTEIN"/>
    <property type="match status" value="1"/>
</dbReference>
<dbReference type="InterPro" id="IPR011990">
    <property type="entry name" value="TPR-like_helical_dom_sf"/>
</dbReference>
<dbReference type="PANTHER" id="PTHR47447">
    <property type="entry name" value="OS03G0856100 PROTEIN"/>
    <property type="match status" value="1"/>
</dbReference>
<feature type="domain" description="PROP1-like PPR" evidence="2">
    <location>
        <begin position="154"/>
        <end position="309"/>
    </location>
</feature>